<organism evidence="3 4">
    <name type="scientific">Clostridium neuense</name>
    <dbReference type="NCBI Taxonomy" id="1728934"/>
    <lineage>
        <taxon>Bacteria</taxon>
        <taxon>Bacillati</taxon>
        <taxon>Bacillota</taxon>
        <taxon>Clostridia</taxon>
        <taxon>Eubacteriales</taxon>
        <taxon>Clostridiaceae</taxon>
        <taxon>Clostridium</taxon>
    </lineage>
</organism>
<gene>
    <name evidence="3" type="ORF">ACJDT4_18205</name>
</gene>
<keyword evidence="4" id="KW-1185">Reference proteome</keyword>
<feature type="transmembrane region" description="Helical" evidence="2">
    <location>
        <begin position="133"/>
        <end position="154"/>
    </location>
</feature>
<comment type="caution">
    <text evidence="3">The sequence shown here is derived from an EMBL/GenBank/DDBJ whole genome shotgun (WGS) entry which is preliminary data.</text>
</comment>
<accession>A0ABW8TIK8</accession>
<feature type="transmembrane region" description="Helical" evidence="2">
    <location>
        <begin position="69"/>
        <end position="88"/>
    </location>
</feature>
<dbReference type="Pfam" id="PF07690">
    <property type="entry name" value="MFS_1"/>
    <property type="match status" value="1"/>
</dbReference>
<evidence type="ECO:0000256" key="1">
    <source>
        <dbReference type="ARBA" id="ARBA00004651"/>
    </source>
</evidence>
<keyword evidence="2" id="KW-0812">Transmembrane</keyword>
<reference evidence="3 4" key="1">
    <citation type="submission" date="2024-11" db="EMBL/GenBank/DDBJ databases">
        <authorList>
            <person name="Heng Y.C."/>
            <person name="Lim A.C.H."/>
            <person name="Lee J.K.Y."/>
            <person name="Kittelmann S."/>
        </authorList>
    </citation>
    <scope>NUCLEOTIDE SEQUENCE [LARGE SCALE GENOMIC DNA]</scope>
    <source>
        <strain evidence="3 4">WILCCON 0114</strain>
    </source>
</reference>
<dbReference type="Gene3D" id="1.20.1250.20">
    <property type="entry name" value="MFS general substrate transporter like domains"/>
    <property type="match status" value="1"/>
</dbReference>
<dbReference type="EMBL" id="JBJIAA010000016">
    <property type="protein sequence ID" value="MFL0252349.1"/>
    <property type="molecule type" value="Genomic_DNA"/>
</dbReference>
<keyword evidence="2" id="KW-0472">Membrane</keyword>
<dbReference type="PANTHER" id="PTHR23526">
    <property type="entry name" value="INTEGRAL MEMBRANE TRANSPORT PROTEIN-RELATED"/>
    <property type="match status" value="1"/>
</dbReference>
<sequence>MCKNAKILLAVSALFTFSTSLSNIFTNVFFWKETNNLIVIAIYNLIIYLVTPTMFLVSGFFAKKKNPVSSLRIGLIVYSIFYALILYIGGKGKIYIYLLGMINGIAAGFYWLPFNVLCFDFTSINNRDTFNGFNGGIGGVASIIGPITAAYIISRFRGFLGYRIVFFISFIIFIILAFISSIFKHDSSSGKLNMKKVLVSDRMEWSVARKANFLWGFRDSTMMFLINILAIQILKSELNLGILALIAALITSGSCVLVQKIIKPERRKIAVLIGTIGAFISTLIIVLRMNRISIFAYSIVDAFCIPFFMIQLYSATFNVIDVMDDEDSRIEYMISRDFMLNGGRAISASLLIILLTFFGGINVIRVYLIFLGVVPILSGYFLTKLQKVL</sequence>
<dbReference type="InterPro" id="IPR052528">
    <property type="entry name" value="Sugar_transport-like"/>
</dbReference>
<feature type="transmembrane region" description="Helical" evidence="2">
    <location>
        <begin position="212"/>
        <end position="234"/>
    </location>
</feature>
<keyword evidence="2" id="KW-1133">Transmembrane helix</keyword>
<evidence type="ECO:0000313" key="4">
    <source>
        <dbReference type="Proteomes" id="UP001623592"/>
    </source>
</evidence>
<feature type="transmembrane region" description="Helical" evidence="2">
    <location>
        <begin position="338"/>
        <end position="358"/>
    </location>
</feature>
<feature type="transmembrane region" description="Helical" evidence="2">
    <location>
        <begin position="240"/>
        <end position="258"/>
    </location>
</feature>
<feature type="transmembrane region" description="Helical" evidence="2">
    <location>
        <begin position="38"/>
        <end position="62"/>
    </location>
</feature>
<dbReference type="InterPro" id="IPR011701">
    <property type="entry name" value="MFS"/>
</dbReference>
<dbReference type="PANTHER" id="PTHR23526:SF2">
    <property type="entry name" value="MAJOR FACILITATOR SUPERFAMILY (MFS) PROFILE DOMAIN-CONTAINING PROTEIN"/>
    <property type="match status" value="1"/>
</dbReference>
<dbReference type="Proteomes" id="UP001623592">
    <property type="component" value="Unassembled WGS sequence"/>
</dbReference>
<comment type="subcellular location">
    <subcellularLocation>
        <location evidence="1">Cell membrane</location>
        <topology evidence="1">Multi-pass membrane protein</topology>
    </subcellularLocation>
</comment>
<name>A0ABW8TIK8_9CLOT</name>
<feature type="transmembrane region" description="Helical" evidence="2">
    <location>
        <begin position="94"/>
        <end position="112"/>
    </location>
</feature>
<dbReference type="RefSeq" id="WP_406789006.1">
    <property type="nucleotide sequence ID" value="NZ_JBJIAA010000016.1"/>
</dbReference>
<evidence type="ECO:0000313" key="3">
    <source>
        <dbReference type="EMBL" id="MFL0252349.1"/>
    </source>
</evidence>
<feature type="transmembrane region" description="Helical" evidence="2">
    <location>
        <begin position="270"/>
        <end position="288"/>
    </location>
</feature>
<proteinExistence type="predicted"/>
<evidence type="ECO:0000256" key="2">
    <source>
        <dbReference type="SAM" id="Phobius"/>
    </source>
</evidence>
<protein>
    <submittedName>
        <fullName evidence="3">MFS transporter</fullName>
    </submittedName>
</protein>
<feature type="transmembrane region" description="Helical" evidence="2">
    <location>
        <begin position="294"/>
        <end position="317"/>
    </location>
</feature>
<dbReference type="InterPro" id="IPR036259">
    <property type="entry name" value="MFS_trans_sf"/>
</dbReference>
<feature type="transmembrane region" description="Helical" evidence="2">
    <location>
        <begin position="364"/>
        <end position="383"/>
    </location>
</feature>
<dbReference type="SUPFAM" id="SSF103473">
    <property type="entry name" value="MFS general substrate transporter"/>
    <property type="match status" value="1"/>
</dbReference>
<feature type="transmembrane region" description="Helical" evidence="2">
    <location>
        <begin position="160"/>
        <end position="183"/>
    </location>
</feature>